<dbReference type="InterPro" id="IPR036291">
    <property type="entry name" value="NAD(P)-bd_dom_sf"/>
</dbReference>
<dbReference type="SUPFAM" id="SSF51735">
    <property type="entry name" value="NAD(P)-binding Rossmann-fold domains"/>
    <property type="match status" value="1"/>
</dbReference>
<gene>
    <name evidence="2" type="primary">strE</name>
    <name evidence="2" type="ORF">OPDIPICF_02754</name>
</gene>
<name>A0A5S9QWP2_9GAMM</name>
<evidence type="ECO:0000259" key="1">
    <source>
        <dbReference type="Pfam" id="PF01370"/>
    </source>
</evidence>
<dbReference type="AlphaFoldDB" id="A0A5S9QWP2"/>
<proteinExistence type="predicted"/>
<dbReference type="OrthoDB" id="9795415at2"/>
<dbReference type="CDD" id="cd08946">
    <property type="entry name" value="SDR_e"/>
    <property type="match status" value="1"/>
</dbReference>
<dbReference type="InterPro" id="IPR001509">
    <property type="entry name" value="Epimerase_deHydtase"/>
</dbReference>
<accession>A0A5S9QWP2</accession>
<dbReference type="Proteomes" id="UP000441399">
    <property type="component" value="Unassembled WGS sequence"/>
</dbReference>
<sequence length="299" mass="32253">MKKRILVTGSEGLIGKALCPTLVDFGFDILPFDIKSGLDICNEPSLTKPISECDGIIHLAAVSRVVWAENDPDLCWKTNAIASQMLIDLATEQERSPWVLVASSREVYGQPTSLPTTDDAPRKPINIYGESKVAMEDAALAARDKGVITAIVRLANVYGTTDDHKDRVLPAFCKAAVEGKPLRIDGGTNTFDFTHISDTVTGLLAVIEKLEAGIGNLPPLHLLPGIPTTLKQAADFAIAAADSPSTIIEASPRTYDVGRFYGEPLHAKNLLNWEAKVTPEAGIRLLVEAFQRELKGINA</sequence>
<organism evidence="2 3">
    <name type="scientific">BD1-7 clade bacterium</name>
    <dbReference type="NCBI Taxonomy" id="2029982"/>
    <lineage>
        <taxon>Bacteria</taxon>
        <taxon>Pseudomonadati</taxon>
        <taxon>Pseudomonadota</taxon>
        <taxon>Gammaproteobacteria</taxon>
        <taxon>Cellvibrionales</taxon>
        <taxon>Spongiibacteraceae</taxon>
        <taxon>BD1-7 clade</taxon>
    </lineage>
</organism>
<evidence type="ECO:0000313" key="3">
    <source>
        <dbReference type="Proteomes" id="UP000441399"/>
    </source>
</evidence>
<dbReference type="Pfam" id="PF01370">
    <property type="entry name" value="Epimerase"/>
    <property type="match status" value="1"/>
</dbReference>
<feature type="domain" description="NAD-dependent epimerase/dehydratase" evidence="1">
    <location>
        <begin position="5"/>
        <end position="213"/>
    </location>
</feature>
<evidence type="ECO:0000313" key="2">
    <source>
        <dbReference type="EMBL" id="CAA0123014.1"/>
    </source>
</evidence>
<reference evidence="2 3" key="1">
    <citation type="submission" date="2019-11" db="EMBL/GenBank/DDBJ databases">
        <authorList>
            <person name="Holert J."/>
        </authorList>
    </citation>
    <scope>NUCLEOTIDE SEQUENCE [LARGE SCALE GENOMIC DNA]</scope>
    <source>
        <strain evidence="2">SB11_3</strain>
    </source>
</reference>
<protein>
    <submittedName>
        <fullName evidence="2">dTDP-glucose 4,6-dehydratase</fullName>
        <ecNumber evidence="2">4.2.1.46</ecNumber>
    </submittedName>
</protein>
<keyword evidence="2" id="KW-0456">Lyase</keyword>
<dbReference type="GO" id="GO:0008460">
    <property type="term" value="F:dTDP-glucose 4,6-dehydratase activity"/>
    <property type="evidence" value="ECO:0007669"/>
    <property type="project" value="UniProtKB-EC"/>
</dbReference>
<dbReference type="EMBL" id="CACSIO010000045">
    <property type="protein sequence ID" value="CAA0123014.1"/>
    <property type="molecule type" value="Genomic_DNA"/>
</dbReference>
<dbReference type="PANTHER" id="PTHR43245">
    <property type="entry name" value="BIFUNCTIONAL POLYMYXIN RESISTANCE PROTEIN ARNA"/>
    <property type="match status" value="1"/>
</dbReference>
<dbReference type="InterPro" id="IPR050177">
    <property type="entry name" value="Lipid_A_modif_metabolic_enz"/>
</dbReference>
<dbReference type="Gene3D" id="3.40.50.720">
    <property type="entry name" value="NAD(P)-binding Rossmann-like Domain"/>
    <property type="match status" value="1"/>
</dbReference>
<dbReference type="EC" id="4.2.1.46" evidence="2"/>
<keyword evidence="3" id="KW-1185">Reference proteome</keyword>